<name>A0AAU9D8Q6_9BACT</name>
<evidence type="ECO:0000313" key="2">
    <source>
        <dbReference type="Proteomes" id="UP001348817"/>
    </source>
</evidence>
<dbReference type="KEGG" id="fax:FUAX_10870"/>
<dbReference type="EMBL" id="AP025314">
    <property type="protein sequence ID" value="BDD08655.1"/>
    <property type="molecule type" value="Genomic_DNA"/>
</dbReference>
<keyword evidence="2" id="KW-1185">Reference proteome</keyword>
<dbReference type="AlphaFoldDB" id="A0AAU9D8Q6"/>
<reference evidence="1 2" key="1">
    <citation type="submission" date="2021-12" db="EMBL/GenBank/DDBJ databases">
        <title>Genome sequencing of bacteria with rrn-lacking chromosome and rrn-plasmid.</title>
        <authorList>
            <person name="Anda M."/>
            <person name="Iwasaki W."/>
        </authorList>
    </citation>
    <scope>NUCLEOTIDE SEQUENCE [LARGE SCALE GENOMIC DNA]</scope>
    <source>
        <strain evidence="1 2">DSM 100852</strain>
    </source>
</reference>
<evidence type="ECO:0000313" key="1">
    <source>
        <dbReference type="EMBL" id="BDD08655.1"/>
    </source>
</evidence>
<gene>
    <name evidence="1" type="ORF">FUAX_10870</name>
</gene>
<proteinExistence type="predicted"/>
<organism evidence="1 2">
    <name type="scientific">Fulvitalea axinellae</name>
    <dbReference type="NCBI Taxonomy" id="1182444"/>
    <lineage>
        <taxon>Bacteria</taxon>
        <taxon>Pseudomonadati</taxon>
        <taxon>Bacteroidota</taxon>
        <taxon>Cytophagia</taxon>
        <taxon>Cytophagales</taxon>
        <taxon>Persicobacteraceae</taxon>
        <taxon>Fulvitalea</taxon>
    </lineage>
</organism>
<dbReference type="Proteomes" id="UP001348817">
    <property type="component" value="Chromosome"/>
</dbReference>
<protein>
    <submittedName>
        <fullName evidence="1">Uncharacterized protein</fullName>
    </submittedName>
</protein>
<sequence>MMDFYGIYNKIVPAQLNYTLTTKPNTTWH</sequence>
<accession>A0AAU9D8Q6</accession>